<dbReference type="KEGG" id="nta:107829311"/>
<reference evidence="2" key="1">
    <citation type="submission" date="2025-08" db="UniProtKB">
        <authorList>
            <consortium name="RefSeq"/>
        </authorList>
    </citation>
    <scope>IDENTIFICATION</scope>
</reference>
<accession>A0A1S4DG81</accession>
<dbReference type="STRING" id="4097.A0A1S4DG81"/>
<dbReference type="Pfam" id="PF14303">
    <property type="entry name" value="NAM-associated"/>
    <property type="match status" value="1"/>
</dbReference>
<evidence type="ECO:0000313" key="2">
    <source>
        <dbReference type="RefSeq" id="XP_016512269.1"/>
    </source>
</evidence>
<organism evidence="2">
    <name type="scientific">Nicotiana tabacum</name>
    <name type="common">Common tobacco</name>
    <dbReference type="NCBI Taxonomy" id="4097"/>
    <lineage>
        <taxon>Eukaryota</taxon>
        <taxon>Viridiplantae</taxon>
        <taxon>Streptophyta</taxon>
        <taxon>Embryophyta</taxon>
        <taxon>Tracheophyta</taxon>
        <taxon>Spermatophyta</taxon>
        <taxon>Magnoliopsida</taxon>
        <taxon>eudicotyledons</taxon>
        <taxon>Gunneridae</taxon>
        <taxon>Pentapetalae</taxon>
        <taxon>asterids</taxon>
        <taxon>lamiids</taxon>
        <taxon>Solanales</taxon>
        <taxon>Solanaceae</taxon>
        <taxon>Nicotianoideae</taxon>
        <taxon>Nicotianeae</taxon>
        <taxon>Nicotiana</taxon>
    </lineage>
</organism>
<dbReference type="PaxDb" id="4097-A0A1S4DG81"/>
<dbReference type="PANTHER" id="PTHR45125:SF3">
    <property type="entry name" value="NO-APICAL-MERISTEM-ASSOCIATED CARBOXY-TERMINAL DOMAIN PROTEIN"/>
    <property type="match status" value="1"/>
</dbReference>
<gene>
    <name evidence="2" type="primary">LOC107829311</name>
</gene>
<sequence>MEPTLLTIVERKKIKQRSVQCRLQAIEKAVRKLNGCIRQVENLNPSGSSEKDIIAQAKTLLMQDPNFKIGFKFDHVWDMMKYFEKFSDVDFGRTKVRKHGSTYVSSESEARTPSSPLVSFPNLSSFSLKLNEDVAGEATSSQRLIGVKKAKLKRKIDED</sequence>
<protein>
    <recommendedName>
        <fullName evidence="1">No apical meristem-associated C-terminal domain-containing protein</fullName>
    </recommendedName>
</protein>
<proteinExistence type="predicted"/>
<feature type="domain" description="No apical meristem-associated C-terminal" evidence="1">
    <location>
        <begin position="71"/>
        <end position="157"/>
    </location>
</feature>
<dbReference type="OMA" id="DQDIMEN"/>
<dbReference type="AlphaFoldDB" id="A0A1S4DG81"/>
<dbReference type="InterPro" id="IPR029466">
    <property type="entry name" value="NAM-associated_C"/>
</dbReference>
<dbReference type="OrthoDB" id="1304017at2759"/>
<evidence type="ECO:0000259" key="1">
    <source>
        <dbReference type="Pfam" id="PF14303"/>
    </source>
</evidence>
<dbReference type="PANTHER" id="PTHR45125">
    <property type="entry name" value="F21J9.4-RELATED"/>
    <property type="match status" value="1"/>
</dbReference>
<dbReference type="RefSeq" id="XP_016512269.1">
    <property type="nucleotide sequence ID" value="XM_016656783.1"/>
</dbReference>
<name>A0A1S4DG81_TOBAC</name>